<evidence type="ECO:0000256" key="4">
    <source>
        <dbReference type="ARBA" id="ARBA00022723"/>
    </source>
</evidence>
<evidence type="ECO:0000256" key="1">
    <source>
        <dbReference type="ARBA" id="ARBA00010716"/>
    </source>
</evidence>
<feature type="binding site" evidence="12">
    <location>
        <position position="228"/>
    </location>
    <ligand>
        <name>Zn(2+)</name>
        <dbReference type="ChEBI" id="CHEBI:29105"/>
    </ligand>
</feature>
<dbReference type="PIRSF" id="PIRSF038994">
    <property type="entry name" value="NagA"/>
    <property type="match status" value="1"/>
</dbReference>
<dbReference type="Proteomes" id="UP000266552">
    <property type="component" value="Chromosome"/>
</dbReference>
<evidence type="ECO:0000313" key="14">
    <source>
        <dbReference type="EMBL" id="AYB45868.1"/>
    </source>
</evidence>
<dbReference type="InterPro" id="IPR011059">
    <property type="entry name" value="Metal-dep_hydrolase_composite"/>
</dbReference>
<keyword evidence="5 9" id="KW-0378">Hydrolase</keyword>
<dbReference type="InterPro" id="IPR003764">
    <property type="entry name" value="GlcNAc_6-P_deAcase"/>
</dbReference>
<sequence length="395" mass="42227">MSSERKDSVQLLYGQVLTPDGFCADGVLAIQGEAVSYAGDASGLPDELKLAATDIINQPDGYIIPGFIDIHVHGGNGEDFMDASKDVLDKITSFHSSQGTTSMLATTMTAPKAAIDHVLREVNEYRSQGMPYTKLVGAHLEGPFISPKWPGAQNPEHIVHANIDWLEEWVSTYPDLIRQVTLAPEREGALEAISWLSSHGIVAALGHTDATYEEVEAAVEAGLSHGVHTFNAMTGLHHRKPGVVGAMLGDDRLSCEIIADGIHVHPAAIRILARMKQDGNLILITDAMSATGMADGEYTIGDLPVVVENGIATLKSNRDSLAGSTLTMIKGFQLLVREVGLSIEQASRVGSLNPARKIGIDDCTGSLESGKLADVLVLSSDLELQGVWIQGERKH</sequence>
<feature type="binding site" evidence="11">
    <location>
        <position position="263"/>
    </location>
    <ligand>
        <name>substrate</name>
    </ligand>
</feature>
<comment type="pathway">
    <text evidence="8">Amino-sugar metabolism; N-acetylneuraminate degradation; D-fructose 6-phosphate from N-acetylneuraminate: step 4/5.</text>
</comment>
<evidence type="ECO:0000256" key="8">
    <source>
        <dbReference type="ARBA" id="ARBA00060590"/>
    </source>
</evidence>
<dbReference type="SUPFAM" id="SSF51338">
    <property type="entry name" value="Composite domain of metallo-dependent hydrolases"/>
    <property type="match status" value="1"/>
</dbReference>
<feature type="binding site" evidence="12">
    <location>
        <position position="207"/>
    </location>
    <ligand>
        <name>Zn(2+)</name>
        <dbReference type="ChEBI" id="CHEBI:29105"/>
    </ligand>
</feature>
<comment type="similarity">
    <text evidence="1 9">Belongs to the metallo-dependent hydrolases superfamily. NagA family.</text>
</comment>
<dbReference type="PANTHER" id="PTHR11113">
    <property type="entry name" value="N-ACETYLGLUCOSAMINE-6-PHOSPHATE DEACETYLASE"/>
    <property type="match status" value="1"/>
</dbReference>
<name>A0A385TRY3_PAELA</name>
<dbReference type="PANTHER" id="PTHR11113:SF14">
    <property type="entry name" value="N-ACETYLGLUCOSAMINE-6-PHOSPHATE DEACETYLASE"/>
    <property type="match status" value="1"/>
</dbReference>
<dbReference type="EMBL" id="CP032412">
    <property type="protein sequence ID" value="AYB45868.1"/>
    <property type="molecule type" value="Genomic_DNA"/>
</dbReference>
<dbReference type="CDD" id="cd00854">
    <property type="entry name" value="NagA"/>
    <property type="match status" value="1"/>
</dbReference>
<comment type="cofactor">
    <cofactor evidence="12">
        <name>a divalent metal cation</name>
        <dbReference type="ChEBI" id="CHEBI:60240"/>
    </cofactor>
    <text evidence="12">Binds 1 divalent metal cation per subunit.</text>
</comment>
<feature type="binding site" evidence="11">
    <location>
        <begin position="231"/>
        <end position="232"/>
    </location>
    <ligand>
        <name>substrate</name>
    </ligand>
</feature>
<dbReference type="GO" id="GO:0046872">
    <property type="term" value="F:metal ion binding"/>
    <property type="evidence" value="ECO:0007669"/>
    <property type="project" value="UniProtKB-KW"/>
</dbReference>
<dbReference type="FunFam" id="3.20.20.140:FF:000004">
    <property type="entry name" value="N-acetylglucosamine-6-phosphate deacetylase"/>
    <property type="match status" value="1"/>
</dbReference>
<evidence type="ECO:0000256" key="2">
    <source>
        <dbReference type="ARBA" id="ARBA00011899"/>
    </source>
</evidence>
<comment type="catalytic activity">
    <reaction evidence="7">
        <text>N-acetyl-D-glucosamine 6-phosphate + H2O = D-glucosamine 6-phosphate + acetate</text>
        <dbReference type="Rhea" id="RHEA:22936"/>
        <dbReference type="ChEBI" id="CHEBI:15377"/>
        <dbReference type="ChEBI" id="CHEBI:30089"/>
        <dbReference type="ChEBI" id="CHEBI:57513"/>
        <dbReference type="ChEBI" id="CHEBI:58725"/>
        <dbReference type="EC" id="3.5.1.25"/>
    </reaction>
</comment>
<dbReference type="NCBIfam" id="TIGR00221">
    <property type="entry name" value="nagA"/>
    <property type="match status" value="1"/>
</dbReference>
<accession>A0A385TRY3</accession>
<evidence type="ECO:0000256" key="10">
    <source>
        <dbReference type="PIRSR" id="PIRSR038994-1"/>
    </source>
</evidence>
<feature type="binding site" evidence="11">
    <location>
        <position position="152"/>
    </location>
    <ligand>
        <name>substrate</name>
    </ligand>
</feature>
<keyword evidence="6 9" id="KW-0119">Carbohydrate metabolism</keyword>
<dbReference type="Pfam" id="PF01979">
    <property type="entry name" value="Amidohydro_1"/>
    <property type="match status" value="1"/>
</dbReference>
<feature type="binding site" evidence="11">
    <location>
        <begin position="321"/>
        <end position="323"/>
    </location>
    <ligand>
        <name>substrate</name>
    </ligand>
</feature>
<keyword evidence="4 12" id="KW-0479">Metal-binding</keyword>
<evidence type="ECO:0000256" key="11">
    <source>
        <dbReference type="PIRSR" id="PIRSR038994-2"/>
    </source>
</evidence>
<protein>
    <recommendedName>
        <fullName evidence="3">N-acetylglucosamine-6-phosphate deacetylase</fullName>
        <ecNumber evidence="2">3.5.1.25</ecNumber>
    </recommendedName>
</protein>
<gene>
    <name evidence="14" type="primary">nagA</name>
    <name evidence="14" type="ORF">D5F53_22390</name>
</gene>
<dbReference type="AlphaFoldDB" id="A0A385TRY3"/>
<dbReference type="SUPFAM" id="SSF51556">
    <property type="entry name" value="Metallo-dependent hydrolases"/>
    <property type="match status" value="1"/>
</dbReference>
<dbReference type="Gene3D" id="2.30.40.10">
    <property type="entry name" value="Urease, subunit C, domain 1"/>
    <property type="match status" value="1"/>
</dbReference>
<feature type="domain" description="Amidohydrolase-related" evidence="13">
    <location>
        <begin position="62"/>
        <end position="392"/>
    </location>
</feature>
<evidence type="ECO:0000256" key="5">
    <source>
        <dbReference type="ARBA" id="ARBA00022801"/>
    </source>
</evidence>
<dbReference type="RefSeq" id="WP_119849518.1">
    <property type="nucleotide sequence ID" value="NZ_CP032412.1"/>
</dbReference>
<evidence type="ECO:0000256" key="3">
    <source>
        <dbReference type="ARBA" id="ARBA00018029"/>
    </source>
</evidence>
<evidence type="ECO:0000256" key="9">
    <source>
        <dbReference type="PIRNR" id="PIRNR038994"/>
    </source>
</evidence>
<dbReference type="GO" id="GO:0008448">
    <property type="term" value="F:N-acetylglucosamine-6-phosphate deacetylase activity"/>
    <property type="evidence" value="ECO:0007669"/>
    <property type="project" value="UniProtKB-EC"/>
</dbReference>
<dbReference type="KEGG" id="plw:D5F53_22390"/>
<evidence type="ECO:0000259" key="13">
    <source>
        <dbReference type="Pfam" id="PF01979"/>
    </source>
</evidence>
<dbReference type="EC" id="3.5.1.25" evidence="2"/>
<feature type="binding site" evidence="11">
    <location>
        <position position="239"/>
    </location>
    <ligand>
        <name>substrate</name>
    </ligand>
</feature>
<reference evidence="14 15" key="1">
    <citation type="submission" date="2018-09" db="EMBL/GenBank/DDBJ databases">
        <title>Genome Sequence of Paenibacillus lautus Strain E7593-69, Azo Dye-Degrading Bacteria, Isolated from Commercial Tattoo Inks.</title>
        <authorList>
            <person name="Nho S.W."/>
            <person name="Kim S.-J."/>
            <person name="Kweon O."/>
            <person name="Cerniglia C.E."/>
        </authorList>
    </citation>
    <scope>NUCLEOTIDE SEQUENCE [LARGE SCALE GENOMIC DNA]</scope>
    <source>
        <strain evidence="14 15">E7593-69</strain>
    </source>
</reference>
<organism evidence="14 15">
    <name type="scientific">Paenibacillus lautus</name>
    <name type="common">Bacillus lautus</name>
    <dbReference type="NCBI Taxonomy" id="1401"/>
    <lineage>
        <taxon>Bacteria</taxon>
        <taxon>Bacillati</taxon>
        <taxon>Bacillota</taxon>
        <taxon>Bacilli</taxon>
        <taxon>Bacillales</taxon>
        <taxon>Paenibacillaceae</taxon>
        <taxon>Paenibacillus</taxon>
    </lineage>
</organism>
<evidence type="ECO:0000313" key="15">
    <source>
        <dbReference type="Proteomes" id="UP000266552"/>
    </source>
</evidence>
<dbReference type="GO" id="GO:0006046">
    <property type="term" value="P:N-acetylglucosamine catabolic process"/>
    <property type="evidence" value="ECO:0007669"/>
    <property type="project" value="TreeGrafter"/>
</dbReference>
<evidence type="ECO:0000256" key="12">
    <source>
        <dbReference type="PIRSR" id="PIRSR038994-3"/>
    </source>
</evidence>
<keyword evidence="15" id="KW-1185">Reference proteome</keyword>
<proteinExistence type="inferred from homology"/>
<feature type="active site" description="Proton donor/acceptor" evidence="10">
    <location>
        <position position="286"/>
    </location>
</feature>
<dbReference type="InterPro" id="IPR006680">
    <property type="entry name" value="Amidohydro-rel"/>
</dbReference>
<evidence type="ECO:0000256" key="7">
    <source>
        <dbReference type="ARBA" id="ARBA00047647"/>
    </source>
</evidence>
<dbReference type="InterPro" id="IPR032466">
    <property type="entry name" value="Metal_Hydrolase"/>
</dbReference>
<feature type="binding site" evidence="12">
    <location>
        <position position="141"/>
    </location>
    <ligand>
        <name>Zn(2+)</name>
        <dbReference type="ChEBI" id="CHEBI:29105"/>
    </ligand>
</feature>
<evidence type="ECO:0000256" key="6">
    <source>
        <dbReference type="ARBA" id="ARBA00023277"/>
    </source>
</evidence>
<dbReference type="Gene3D" id="3.20.20.140">
    <property type="entry name" value="Metal-dependent hydrolases"/>
    <property type="match status" value="1"/>
</dbReference>